<accession>I4G9R8</accession>
<gene>
    <name evidence="2" type="ORF">MICAC_5880001</name>
</gene>
<sequence>MVGEEVSGFGERQNNSWLSRDDDNDPKRGQIDFAANKKSRLTQEPVSGQN</sequence>
<dbReference type="Proteomes" id="UP000003480">
    <property type="component" value="Unassembled WGS sequence"/>
</dbReference>
<feature type="region of interest" description="Disordered" evidence="1">
    <location>
        <begin position="1"/>
        <end position="50"/>
    </location>
</feature>
<evidence type="ECO:0000256" key="1">
    <source>
        <dbReference type="SAM" id="MobiDB-lite"/>
    </source>
</evidence>
<dbReference type="HOGENOM" id="CLU_3185820_0_0_3"/>
<dbReference type="AlphaFoldDB" id="I4G9R8"/>
<feature type="compositionally biased region" description="Basic and acidic residues" evidence="1">
    <location>
        <begin position="19"/>
        <end position="30"/>
    </location>
</feature>
<dbReference type="EMBL" id="CAIJ01000543">
    <property type="protein sequence ID" value="CCI04679.1"/>
    <property type="molecule type" value="Genomic_DNA"/>
</dbReference>
<comment type="caution">
    <text evidence="2">The sequence shown here is derived from an EMBL/GenBank/DDBJ whole genome shotgun (WGS) entry which is preliminary data.</text>
</comment>
<organism evidence="2 3">
    <name type="scientific">Microcystis aeruginosa PCC 9443</name>
    <dbReference type="NCBI Taxonomy" id="1160281"/>
    <lineage>
        <taxon>Bacteria</taxon>
        <taxon>Bacillati</taxon>
        <taxon>Cyanobacteriota</taxon>
        <taxon>Cyanophyceae</taxon>
        <taxon>Oscillatoriophycideae</taxon>
        <taxon>Chroococcales</taxon>
        <taxon>Microcystaceae</taxon>
        <taxon>Microcystis</taxon>
    </lineage>
</organism>
<name>I4G9R8_MICAE</name>
<protein>
    <submittedName>
        <fullName evidence="2">Uncharacterized protein</fullName>
    </submittedName>
</protein>
<evidence type="ECO:0000313" key="3">
    <source>
        <dbReference type="Proteomes" id="UP000003480"/>
    </source>
</evidence>
<proteinExistence type="predicted"/>
<reference evidence="2 3" key="1">
    <citation type="submission" date="2012-04" db="EMBL/GenBank/DDBJ databases">
        <authorList>
            <person name="Genoscope - CEA"/>
        </authorList>
    </citation>
    <scope>NUCLEOTIDE SEQUENCE [LARGE SCALE GENOMIC DNA]</scope>
    <source>
        <strain evidence="2 3">9443</strain>
    </source>
</reference>
<evidence type="ECO:0000313" key="2">
    <source>
        <dbReference type="EMBL" id="CCI04679.1"/>
    </source>
</evidence>